<keyword evidence="2" id="KW-1185">Reference proteome</keyword>
<dbReference type="Gene3D" id="1.10.3680.10">
    <property type="entry name" value="TerB-like"/>
    <property type="match status" value="1"/>
</dbReference>
<comment type="caution">
    <text evidence="1">The sequence shown here is derived from an EMBL/GenBank/DDBJ whole genome shotgun (WGS) entry which is preliminary data.</text>
</comment>
<dbReference type="EMBL" id="REFC01000011">
    <property type="protein sequence ID" value="RMA66562.1"/>
    <property type="molecule type" value="Genomic_DNA"/>
</dbReference>
<evidence type="ECO:0000313" key="1">
    <source>
        <dbReference type="EMBL" id="RMA66562.1"/>
    </source>
</evidence>
<evidence type="ECO:0000313" key="2">
    <source>
        <dbReference type="Proteomes" id="UP000271339"/>
    </source>
</evidence>
<name>A0A3L9ZIL2_9FLAO</name>
<gene>
    <name evidence="1" type="ORF">BXY75_0989</name>
</gene>
<accession>A0A3L9ZIL2</accession>
<dbReference type="Proteomes" id="UP000271339">
    <property type="component" value="Unassembled WGS sequence"/>
</dbReference>
<dbReference type="AlphaFoldDB" id="A0A3L9ZIL2"/>
<dbReference type="SUPFAM" id="SSF158682">
    <property type="entry name" value="TerB-like"/>
    <property type="match status" value="1"/>
</dbReference>
<dbReference type="OrthoDB" id="668709at2"/>
<reference evidence="1 2" key="1">
    <citation type="submission" date="2018-10" db="EMBL/GenBank/DDBJ databases">
        <title>Genomic Encyclopedia of Archaeal and Bacterial Type Strains, Phase II (KMG-II): from individual species to whole genera.</title>
        <authorList>
            <person name="Goeker M."/>
        </authorList>
    </citation>
    <scope>NUCLEOTIDE SEQUENCE [LARGE SCALE GENOMIC DNA]</scope>
    <source>
        <strain evidence="1 2">DSM 23424</strain>
    </source>
</reference>
<proteinExistence type="predicted"/>
<organism evidence="1 2">
    <name type="scientific">Ulvibacter antarcticus</name>
    <dbReference type="NCBI Taxonomy" id="442714"/>
    <lineage>
        <taxon>Bacteria</taxon>
        <taxon>Pseudomonadati</taxon>
        <taxon>Bacteroidota</taxon>
        <taxon>Flavobacteriia</taxon>
        <taxon>Flavobacteriales</taxon>
        <taxon>Flavobacteriaceae</taxon>
        <taxon>Ulvibacter</taxon>
    </lineage>
</organism>
<dbReference type="RefSeq" id="WP_121906547.1">
    <property type="nucleotide sequence ID" value="NZ_REFC01000011.1"/>
</dbReference>
<sequence length="139" mass="16317">MTLKPMENPNISAELKGHFLRLYQIALSDEDFSPIEMQLLYNFAKEREISKKELDNILISHTGVVSIPNTVEKRIEYLFDFAKMIWADNIVTEDEYNALKKYCRKFEFLEENISTLADYLIQSAKESKTKETILKELEN</sequence>
<dbReference type="InterPro" id="IPR029024">
    <property type="entry name" value="TerB-like"/>
</dbReference>
<evidence type="ECO:0008006" key="3">
    <source>
        <dbReference type="Google" id="ProtNLM"/>
    </source>
</evidence>
<protein>
    <recommendedName>
        <fullName evidence="3">Tellurite resistance protein TerB</fullName>
    </recommendedName>
</protein>